<dbReference type="NCBIfam" id="NF006771">
    <property type="entry name" value="PRK09290.1-5"/>
    <property type="match status" value="1"/>
</dbReference>
<dbReference type="InterPro" id="IPR010158">
    <property type="entry name" value="Amidase_Cbmase"/>
</dbReference>
<comment type="cofactor">
    <cofactor evidence="3">
        <name>Zn(2+)</name>
        <dbReference type="ChEBI" id="CHEBI:29105"/>
    </cofactor>
    <text evidence="3">Binds 2 Zn(2+) ions per subunit.</text>
</comment>
<dbReference type="SUPFAM" id="SSF53187">
    <property type="entry name" value="Zn-dependent exopeptidases"/>
    <property type="match status" value="1"/>
</dbReference>
<dbReference type="EMBL" id="FXBB01000001">
    <property type="protein sequence ID" value="SMG10994.1"/>
    <property type="molecule type" value="Genomic_DNA"/>
</dbReference>
<feature type="binding site" evidence="3">
    <location>
        <position position="204"/>
    </location>
    <ligand>
        <name>Zn(2+)</name>
        <dbReference type="ChEBI" id="CHEBI:29105"/>
        <label>1</label>
    </ligand>
</feature>
<evidence type="ECO:0000313" key="7">
    <source>
        <dbReference type="Proteomes" id="UP000193355"/>
    </source>
</evidence>
<reference evidence="7" key="1">
    <citation type="submission" date="2017-04" db="EMBL/GenBank/DDBJ databases">
        <authorList>
            <person name="Varghese N."/>
            <person name="Submissions S."/>
        </authorList>
    </citation>
    <scope>NUCLEOTIDE SEQUENCE [LARGE SCALE GENOMIC DNA]</scope>
    <source>
        <strain evidence="7">USBA 82</strain>
    </source>
</reference>
<feature type="binding site" evidence="3">
    <location>
        <position position="93"/>
    </location>
    <ligand>
        <name>Zn(2+)</name>
        <dbReference type="ChEBI" id="CHEBI:29105"/>
        <label>1</label>
    </ligand>
</feature>
<keyword evidence="3" id="KW-0479">Metal-binding</keyword>
<keyword evidence="7" id="KW-1185">Reference proteome</keyword>
<keyword evidence="2 6" id="KW-0378">Hydrolase</keyword>
<evidence type="ECO:0000256" key="2">
    <source>
        <dbReference type="ARBA" id="ARBA00022801"/>
    </source>
</evidence>
<dbReference type="GO" id="GO:0046872">
    <property type="term" value="F:metal ion binding"/>
    <property type="evidence" value="ECO:0007669"/>
    <property type="project" value="UniProtKB-KW"/>
</dbReference>
<dbReference type="STRING" id="561720.SAMN06275492_101234"/>
<dbReference type="PIRSF" id="PIRSF001235">
    <property type="entry name" value="Amidase_carbamoylase"/>
    <property type="match status" value="1"/>
</dbReference>
<sequence>MLPYAYLSKGVMAMFSGFDLCLDVLKKVNLHGKDLAGGFSRLAFREEDRRAREELMALMRALGFSLEVDRVGNIIGTVGNIGDGLPPVALGSHIDTVPQGGPYDGVLGVAMAIGAAKEIRENNPNHRYPLQVMVFSGEESSRFGIANVGSKAITGYLTLKDCFSYKDDDGVILFKAMRDFGLSPEWMGRSRLLPSSLKAFFEVHIEQGPFLHRSGIDVGVVEAIAAPTRMAVDIEGRADHSGACPMNMRKDALAAASEIVLAVESVGIDEYLHGTVATVGVCRIEPGAMNVVPGKAHLKIDLRGIKKESLERAYERIRSAIEGICFSRGVKLNFNLLSKGDPVVLDGGLRRLLGEVCDDLGLRWTDMPSGAGHDAMYVASSIPTAMIFVPCVEGISHNPSEEVELERIRPGYRALVGALERIMER</sequence>
<dbReference type="NCBIfam" id="TIGR01879">
    <property type="entry name" value="hydantase"/>
    <property type="match status" value="1"/>
</dbReference>
<dbReference type="PROSITE" id="PS00758">
    <property type="entry name" value="ARGE_DAPE_CPG2_1"/>
    <property type="match status" value="1"/>
</dbReference>
<evidence type="ECO:0000259" key="5">
    <source>
        <dbReference type="Pfam" id="PF07687"/>
    </source>
</evidence>
<dbReference type="InterPro" id="IPR001261">
    <property type="entry name" value="ArgE/DapE_CS"/>
</dbReference>
<dbReference type="InterPro" id="IPR002933">
    <property type="entry name" value="Peptidase_M20"/>
</dbReference>
<comment type="similarity">
    <text evidence="1">Belongs to the peptidase M20 family.</text>
</comment>
<feature type="binding site" evidence="4">
    <location>
        <position position="303"/>
    </location>
    <ligand>
        <name>allantoate</name>
        <dbReference type="ChEBI" id="CHEBI:17536"/>
    </ligand>
</feature>
<proteinExistence type="inferred from homology"/>
<dbReference type="AlphaFoldDB" id="A0A1X7I8N4"/>
<feature type="binding site" evidence="3">
    <location>
        <position position="104"/>
    </location>
    <ligand>
        <name>Zn(2+)</name>
        <dbReference type="ChEBI" id="CHEBI:29105"/>
        <label>1</label>
    </ligand>
</feature>
<feature type="binding site" evidence="4">
    <location>
        <position position="290"/>
    </location>
    <ligand>
        <name>allantoate</name>
        <dbReference type="ChEBI" id="CHEBI:17536"/>
    </ligand>
</feature>
<organism evidence="6 7">
    <name type="scientific">Dethiosulfovibrio salsuginis</name>
    <dbReference type="NCBI Taxonomy" id="561720"/>
    <lineage>
        <taxon>Bacteria</taxon>
        <taxon>Thermotogati</taxon>
        <taxon>Synergistota</taxon>
        <taxon>Synergistia</taxon>
        <taxon>Synergistales</taxon>
        <taxon>Dethiosulfovibrionaceae</taxon>
        <taxon>Dethiosulfovibrio</taxon>
    </lineage>
</organism>
<dbReference type="Proteomes" id="UP000193355">
    <property type="component" value="Unassembled WGS sequence"/>
</dbReference>
<accession>A0A1X7I8N4</accession>
<feature type="domain" description="Peptidase M20 dimerisation" evidence="5">
    <location>
        <begin position="230"/>
        <end position="322"/>
    </location>
</feature>
<protein>
    <submittedName>
        <fullName evidence="6">N-carbamoyl-L-amino-acid hydrolase</fullName>
    </submittedName>
</protein>
<dbReference type="Gene3D" id="3.30.70.360">
    <property type="match status" value="1"/>
</dbReference>
<dbReference type="Gene3D" id="3.40.630.10">
    <property type="entry name" value="Zn peptidases"/>
    <property type="match status" value="1"/>
</dbReference>
<evidence type="ECO:0000256" key="1">
    <source>
        <dbReference type="ARBA" id="ARBA00006153"/>
    </source>
</evidence>
<name>A0A1X7I8N4_9BACT</name>
<dbReference type="Pfam" id="PF01546">
    <property type="entry name" value="Peptidase_M20"/>
    <property type="match status" value="1"/>
</dbReference>
<dbReference type="PANTHER" id="PTHR32494:SF5">
    <property type="entry name" value="ALLANTOATE AMIDOHYDROLASE"/>
    <property type="match status" value="1"/>
</dbReference>
<keyword evidence="3" id="KW-0862">Zinc</keyword>
<feature type="binding site" evidence="3">
    <location>
        <position position="139"/>
    </location>
    <ligand>
        <name>Zn(2+)</name>
        <dbReference type="ChEBI" id="CHEBI:29105"/>
        <label>2</label>
    </ligand>
</feature>
<feature type="binding site" evidence="4">
    <location>
        <position position="229"/>
    </location>
    <ligand>
        <name>allantoate</name>
        <dbReference type="ChEBI" id="CHEBI:17536"/>
    </ligand>
</feature>
<dbReference type="GO" id="GO:0016813">
    <property type="term" value="F:hydrolase activity, acting on carbon-nitrogen (but not peptide) bonds, in linear amidines"/>
    <property type="evidence" value="ECO:0007669"/>
    <property type="project" value="InterPro"/>
</dbReference>
<evidence type="ECO:0000313" key="6">
    <source>
        <dbReference type="EMBL" id="SMG10994.1"/>
    </source>
</evidence>
<dbReference type="InterPro" id="IPR011650">
    <property type="entry name" value="Peptidase_M20_dimer"/>
</dbReference>
<dbReference type="SUPFAM" id="SSF55031">
    <property type="entry name" value="Bacterial exopeptidase dimerisation domain"/>
    <property type="match status" value="1"/>
</dbReference>
<gene>
    <name evidence="6" type="ORF">SAMN06275492_101234</name>
</gene>
<feature type="binding site" evidence="3">
    <location>
        <position position="104"/>
    </location>
    <ligand>
        <name>Zn(2+)</name>
        <dbReference type="ChEBI" id="CHEBI:29105"/>
        <label>2</label>
    </ligand>
</feature>
<evidence type="ECO:0000256" key="3">
    <source>
        <dbReference type="PIRSR" id="PIRSR001235-1"/>
    </source>
</evidence>
<feature type="binding site" evidence="3">
    <location>
        <position position="397"/>
    </location>
    <ligand>
        <name>Zn(2+)</name>
        <dbReference type="ChEBI" id="CHEBI:29105"/>
        <label>2</label>
    </ligand>
</feature>
<dbReference type="Pfam" id="PF07687">
    <property type="entry name" value="M20_dimer"/>
    <property type="match status" value="1"/>
</dbReference>
<dbReference type="PANTHER" id="PTHR32494">
    <property type="entry name" value="ALLANTOATE DEIMINASE-RELATED"/>
    <property type="match status" value="1"/>
</dbReference>
<dbReference type="CDD" id="cd03884">
    <property type="entry name" value="M20_bAS"/>
    <property type="match status" value="1"/>
</dbReference>
<evidence type="ECO:0000256" key="4">
    <source>
        <dbReference type="PIRSR" id="PIRSR001235-2"/>
    </source>
</evidence>
<dbReference type="InterPro" id="IPR036264">
    <property type="entry name" value="Bact_exopeptidase_dim_dom"/>
</dbReference>